<dbReference type="GO" id="GO:0032456">
    <property type="term" value="P:endocytic recycling"/>
    <property type="evidence" value="ECO:0007669"/>
    <property type="project" value="InterPro"/>
</dbReference>
<reference evidence="6" key="1">
    <citation type="journal article" date="2023" name="G3 (Bethesda)">
        <title>Whole genome assemblies of Zophobas morio and Tenebrio molitor.</title>
        <authorList>
            <person name="Kaur S."/>
            <person name="Stinson S.A."/>
            <person name="diCenzo G.C."/>
        </authorList>
    </citation>
    <scope>NUCLEOTIDE SEQUENCE</scope>
    <source>
        <strain evidence="6">QUZm001</strain>
    </source>
</reference>
<keyword evidence="3" id="KW-0813">Transport</keyword>
<evidence type="ECO:0000256" key="1">
    <source>
        <dbReference type="ARBA" id="ARBA00004177"/>
    </source>
</evidence>
<dbReference type="EMBL" id="JALNTZ010000006">
    <property type="protein sequence ID" value="KAJ3647709.1"/>
    <property type="molecule type" value="Genomic_DNA"/>
</dbReference>
<evidence type="ECO:0000256" key="2">
    <source>
        <dbReference type="ARBA" id="ARBA00010704"/>
    </source>
</evidence>
<proteinExistence type="inferred from homology"/>
<comment type="caution">
    <text evidence="6">The sequence shown here is derived from an EMBL/GenBank/DDBJ whole genome shotgun (WGS) entry which is preliminary data.</text>
</comment>
<evidence type="ECO:0000256" key="5">
    <source>
        <dbReference type="ARBA" id="ARBA00022927"/>
    </source>
</evidence>
<dbReference type="GO" id="GO:0005768">
    <property type="term" value="C:endosome"/>
    <property type="evidence" value="ECO:0007669"/>
    <property type="project" value="UniProtKB-SubCell"/>
</dbReference>
<dbReference type="AlphaFoldDB" id="A0AA38M994"/>
<organism evidence="6 7">
    <name type="scientific">Zophobas morio</name>
    <dbReference type="NCBI Taxonomy" id="2755281"/>
    <lineage>
        <taxon>Eukaryota</taxon>
        <taxon>Metazoa</taxon>
        <taxon>Ecdysozoa</taxon>
        <taxon>Arthropoda</taxon>
        <taxon>Hexapoda</taxon>
        <taxon>Insecta</taxon>
        <taxon>Pterygota</taxon>
        <taxon>Neoptera</taxon>
        <taxon>Endopterygota</taxon>
        <taxon>Coleoptera</taxon>
        <taxon>Polyphaga</taxon>
        <taxon>Cucujiformia</taxon>
        <taxon>Tenebrionidae</taxon>
        <taxon>Zophobas</taxon>
    </lineage>
</organism>
<sequence>MDSKHREINTILGDIIEHIAPDRSYEQYYNQLKYIVENIVHNIQDFEALLVMDNFLPLIDLFQEESARVEVCKKILIGSNISVHVVNDPVVVNALMFLCSTLHDSVNALTPDDEYRQIGDILCHVIKVIDYGRDFEQQLTFYVEARGMFSNIDIVFVQLVQCVNALSVKTRQIVKGAHTRKTGDFVRACAAYCFITIPSIKSVKHRLRLYLLSGQVALFNQCLGQADACFKAGVSTISEIQSEKAQFPEAELVPYVKQFLSILLVVPDNPDCSVLNLTRSMLNVLQGYSWDNTASLISIYLSVIDMLSVMAQEWYPYHIDKVESNDSLYGSDKKFIAEINKICSVVISELMSKLQALGPCTKQSSFAVELFVKVAVRNELTNQLLVLALNLWNLAVKDGSLDKRYLIRTKDYLKHKSSSNNTRLQEIVEKME</sequence>
<keyword evidence="4" id="KW-0967">Endosome</keyword>
<evidence type="ECO:0000256" key="4">
    <source>
        <dbReference type="ARBA" id="ARBA00022753"/>
    </source>
</evidence>
<evidence type="ECO:0000256" key="3">
    <source>
        <dbReference type="ARBA" id="ARBA00022448"/>
    </source>
</evidence>
<evidence type="ECO:0000313" key="7">
    <source>
        <dbReference type="Proteomes" id="UP001168821"/>
    </source>
</evidence>
<protein>
    <recommendedName>
        <fullName evidence="8">VPS35 endosomal protein sorting factor-like</fullName>
    </recommendedName>
</protein>
<dbReference type="PANTHER" id="PTHR13673:SF0">
    <property type="entry name" value="VPS35 ENDOSOMAL PROTEIN-SORTING FACTOR-LIKE"/>
    <property type="match status" value="1"/>
</dbReference>
<name>A0AA38M994_9CUCU</name>
<keyword evidence="7" id="KW-1185">Reference proteome</keyword>
<evidence type="ECO:0008006" key="8">
    <source>
        <dbReference type="Google" id="ProtNLM"/>
    </source>
</evidence>
<comment type="similarity">
    <text evidence="2">Belongs to the VPS35L family.</text>
</comment>
<comment type="subcellular location">
    <subcellularLocation>
        <location evidence="1">Endosome</location>
    </subcellularLocation>
</comment>
<dbReference type="InterPro" id="IPR029705">
    <property type="entry name" value="VPS35L"/>
</dbReference>
<accession>A0AA38M994</accession>
<evidence type="ECO:0000313" key="6">
    <source>
        <dbReference type="EMBL" id="KAJ3647709.1"/>
    </source>
</evidence>
<gene>
    <name evidence="6" type="ORF">Zmor_019572</name>
</gene>
<dbReference type="PANTHER" id="PTHR13673">
    <property type="entry name" value="ESOPHAGEAL CANCER ASSOCIATED PROTEIN"/>
    <property type="match status" value="1"/>
</dbReference>
<dbReference type="Proteomes" id="UP001168821">
    <property type="component" value="Unassembled WGS sequence"/>
</dbReference>
<keyword evidence="5" id="KW-0653">Protein transport</keyword>
<dbReference type="GO" id="GO:0015031">
    <property type="term" value="P:protein transport"/>
    <property type="evidence" value="ECO:0007669"/>
    <property type="project" value="UniProtKB-KW"/>
</dbReference>